<gene>
    <name evidence="1" type="ORF">Celaphus_00019608</name>
</gene>
<name>A0A212BZ49_CEREH</name>
<evidence type="ECO:0000313" key="2">
    <source>
        <dbReference type="Proteomes" id="UP000242450"/>
    </source>
</evidence>
<organism evidence="1 2">
    <name type="scientific">Cervus elaphus hippelaphus</name>
    <name type="common">European red deer</name>
    <dbReference type="NCBI Taxonomy" id="46360"/>
    <lineage>
        <taxon>Eukaryota</taxon>
        <taxon>Metazoa</taxon>
        <taxon>Chordata</taxon>
        <taxon>Craniata</taxon>
        <taxon>Vertebrata</taxon>
        <taxon>Euteleostomi</taxon>
        <taxon>Mammalia</taxon>
        <taxon>Eutheria</taxon>
        <taxon>Laurasiatheria</taxon>
        <taxon>Artiodactyla</taxon>
        <taxon>Ruminantia</taxon>
        <taxon>Pecora</taxon>
        <taxon>Cervidae</taxon>
        <taxon>Cervinae</taxon>
        <taxon>Cervus</taxon>
    </lineage>
</organism>
<sequence>MGPWWTETTWGSHEMLLLAEDVMEDVKVVADEQQEEGFSQELAEKTVEEQGLERLGAEPPGGTAADEVTLYVEEAVDSGRALVDGDEVGIGRVCQLSAEDVMEEVEVVADE</sequence>
<accession>A0A212BZ49</accession>
<proteinExistence type="predicted"/>
<dbReference type="Proteomes" id="UP000242450">
    <property type="component" value="Chromosome Y"/>
</dbReference>
<comment type="caution">
    <text evidence="1">The sequence shown here is derived from an EMBL/GenBank/DDBJ whole genome shotgun (WGS) entry which is preliminary data.</text>
</comment>
<reference evidence="1 2" key="1">
    <citation type="journal article" date="2018" name="Mol. Genet. Genomics">
        <title>The red deer Cervus elaphus genome CerEla1.0: sequencing, annotating, genes, and chromosomes.</title>
        <authorList>
            <person name="Bana N.A."/>
            <person name="Nyiri A."/>
            <person name="Nagy J."/>
            <person name="Frank K."/>
            <person name="Nagy T."/>
            <person name="Steger V."/>
            <person name="Schiller M."/>
            <person name="Lakatos P."/>
            <person name="Sugar L."/>
            <person name="Horn P."/>
            <person name="Barta E."/>
            <person name="Orosz L."/>
        </authorList>
    </citation>
    <scope>NUCLEOTIDE SEQUENCE [LARGE SCALE GENOMIC DNA]</scope>
    <source>
        <strain evidence="1">Hungarian</strain>
    </source>
</reference>
<dbReference type="EMBL" id="MKHE01000035">
    <property type="protein sequence ID" value="OWJ99024.1"/>
    <property type="molecule type" value="Genomic_DNA"/>
</dbReference>
<dbReference type="AlphaFoldDB" id="A0A212BZ49"/>
<protein>
    <submittedName>
        <fullName evidence="1">Uncharacterized protein</fullName>
    </submittedName>
</protein>
<evidence type="ECO:0000313" key="1">
    <source>
        <dbReference type="EMBL" id="OWJ99024.1"/>
    </source>
</evidence>
<keyword evidence="2" id="KW-1185">Reference proteome</keyword>